<feature type="region of interest" description="Disordered" evidence="2">
    <location>
        <begin position="557"/>
        <end position="1113"/>
    </location>
</feature>
<accession>A0A8T1XN90</accession>
<feature type="compositionally biased region" description="Basic and acidic residues" evidence="2">
    <location>
        <begin position="750"/>
        <end position="898"/>
    </location>
</feature>
<feature type="region of interest" description="Disordered" evidence="2">
    <location>
        <begin position="60"/>
        <end position="95"/>
    </location>
</feature>
<evidence type="ECO:0000256" key="1">
    <source>
        <dbReference type="ARBA" id="ARBA00022737"/>
    </source>
</evidence>
<dbReference type="PANTHER" id="PTHR23155">
    <property type="entry name" value="DISEASE RESISTANCE PROTEIN RP"/>
    <property type="match status" value="1"/>
</dbReference>
<evidence type="ECO:0000256" key="2">
    <source>
        <dbReference type="SAM" id="MobiDB-lite"/>
    </source>
</evidence>
<dbReference type="GO" id="GO:0098542">
    <property type="term" value="P:defense response to other organism"/>
    <property type="evidence" value="ECO:0007669"/>
    <property type="project" value="TreeGrafter"/>
</dbReference>
<gene>
    <name evidence="4" type="ORF">ISN44_As13g002530</name>
</gene>
<feature type="compositionally biased region" description="Polar residues" evidence="2">
    <location>
        <begin position="655"/>
        <end position="669"/>
    </location>
</feature>
<protein>
    <recommendedName>
        <fullName evidence="3">Disease resistance R13L4/SHOC-2-like LRR domain-containing protein</fullName>
    </recommendedName>
</protein>
<organism evidence="4 5">
    <name type="scientific">Arabidopsis suecica</name>
    <name type="common">Swedish thale-cress</name>
    <name type="synonym">Cardaminopsis suecica</name>
    <dbReference type="NCBI Taxonomy" id="45249"/>
    <lineage>
        <taxon>Eukaryota</taxon>
        <taxon>Viridiplantae</taxon>
        <taxon>Streptophyta</taxon>
        <taxon>Embryophyta</taxon>
        <taxon>Tracheophyta</taxon>
        <taxon>Spermatophyta</taxon>
        <taxon>Magnoliopsida</taxon>
        <taxon>eudicotyledons</taxon>
        <taxon>Gunneridae</taxon>
        <taxon>Pentapetalae</taxon>
        <taxon>rosids</taxon>
        <taxon>malvids</taxon>
        <taxon>Brassicales</taxon>
        <taxon>Brassicaceae</taxon>
        <taxon>Camelineae</taxon>
        <taxon>Arabidopsis</taxon>
    </lineage>
</organism>
<feature type="compositionally biased region" description="Polar residues" evidence="2">
    <location>
        <begin position="915"/>
        <end position="926"/>
    </location>
</feature>
<reference evidence="4 5" key="1">
    <citation type="submission" date="2020-12" db="EMBL/GenBank/DDBJ databases">
        <title>Concerted genomic and epigenomic changes stabilize Arabidopsis allopolyploids.</title>
        <authorList>
            <person name="Chen Z."/>
        </authorList>
    </citation>
    <scope>NUCLEOTIDE SEQUENCE [LARGE SCALE GENOMIC DNA]</scope>
    <source>
        <strain evidence="4">As9502</strain>
        <tissue evidence="4">Leaf</tissue>
    </source>
</reference>
<feature type="compositionally biased region" description="Basic and acidic residues" evidence="2">
    <location>
        <begin position="928"/>
        <end position="975"/>
    </location>
</feature>
<dbReference type="EMBL" id="JAEFBJ010000013">
    <property type="protein sequence ID" value="KAG7536296.1"/>
    <property type="molecule type" value="Genomic_DNA"/>
</dbReference>
<evidence type="ECO:0000259" key="3">
    <source>
        <dbReference type="Pfam" id="PF23598"/>
    </source>
</evidence>
<feature type="compositionally biased region" description="Basic and acidic residues" evidence="2">
    <location>
        <begin position="557"/>
        <end position="622"/>
    </location>
</feature>
<evidence type="ECO:0000313" key="5">
    <source>
        <dbReference type="Proteomes" id="UP000694251"/>
    </source>
</evidence>
<keyword evidence="5" id="KW-1185">Reference proteome</keyword>
<feature type="compositionally biased region" description="Basic and acidic residues" evidence="2">
    <location>
        <begin position="630"/>
        <end position="654"/>
    </location>
</feature>
<feature type="domain" description="Disease resistance R13L4/SHOC-2-like LRR" evidence="3">
    <location>
        <begin position="387"/>
        <end position="558"/>
    </location>
</feature>
<feature type="compositionally biased region" description="Basic and acidic residues" evidence="2">
    <location>
        <begin position="1036"/>
        <end position="1104"/>
    </location>
</feature>
<keyword evidence="1" id="KW-0677">Repeat</keyword>
<feature type="compositionally biased region" description="Basic and acidic residues" evidence="2">
    <location>
        <begin position="982"/>
        <end position="1029"/>
    </location>
</feature>
<evidence type="ECO:0000313" key="4">
    <source>
        <dbReference type="EMBL" id="KAG7536296.1"/>
    </source>
</evidence>
<feature type="compositionally biased region" description="Basic and acidic residues" evidence="2">
    <location>
        <begin position="670"/>
        <end position="742"/>
    </location>
</feature>
<comment type="caution">
    <text evidence="4">The sequence shown here is derived from an EMBL/GenBank/DDBJ whole genome shotgun (WGS) entry which is preliminary data.</text>
</comment>
<feature type="compositionally biased region" description="Low complexity" evidence="2">
    <location>
        <begin position="67"/>
        <end position="83"/>
    </location>
</feature>
<dbReference type="Pfam" id="PF23598">
    <property type="entry name" value="LRR_14"/>
    <property type="match status" value="1"/>
</dbReference>
<name>A0A8T1XN90_ARASU</name>
<dbReference type="Proteomes" id="UP000694251">
    <property type="component" value="Chromosome 13"/>
</dbReference>
<dbReference type="OrthoDB" id="1110401at2759"/>
<proteinExistence type="predicted"/>
<sequence length="1254" mass="142509">MSTKGCDIDKIINILSQLDYDLEKIPLSNKVISHTEQQGEQSEEKRSWWVRVRASIKRIGKAKKDASNNASDSGGSQGGSRRSVQNIEEDQKNEDLEIRKLQNDIRQMIAAFKSLTQFQTEMSKNLERDLRSTKLIAILQKKNSFGSRTHVVKEIRRKVSALKCQIPSLLNKQPSRKISITESQTAEENDEISETGIDINLPGLHVAEEFEKSLAFEEVVEKFQGLDDFTQKLCLLSFAVFPENKEVTRTMLMYWWIGEGFISCDDSENLVKRILDAFSAKKLLEPVEDERKLLPNSYKMEPHVHSAVIYLAKEMDLFELYNHNGKLIMKKSSKKKVCLVKGSSLWNNREKDLRKTSVMEPKTLQTVFNSSERYPDFTFKWFPLMDSLRVLYLGRWEQTAKRHIEVESTEFLKNMKSLKNLRLASFQGISRIERLENSICALRELVILDLKACYNLEVLPSDIGLFEKLIYLDVSECYMLDSMPKGIAKLSKLQVLKGFVISESDHEDNCAVKHLKNLRKLSITVNKYSFTVESLMKSLTGLQQLVSLKIAWGAREEVESRETTNEEKENQRGLAADKKLKDLMERDDDQVQKKGQTSKEERGDVEETRKQEDGVSSKKGDGINEEANLEDGKKYDEVKEERLKSDKVVEEERTTSPSEEATENIQNKSGDQKEKSNVEGDGDKGKADLEEGKKQDEVEAEKSKSDEVVEGEKKASPPRDSSDMIQKKPDDKSKVENKGDGDKENDDLDEGKKRDEVEAKKSESDKVVEGDEKASPPQESKDMIQNRTDDQTKLEKEGEKHDEVKAKKPESDEVVEGDEKASPPQESKDMIQNKTNDQTKVEKEGEKHDEVKAQKSESDKVVEGDEKASPPQESKDMIQNRTDDQTKVENEGKKHGEVEAGISKSENGVEGVNKASPSWESTNVIQNKPDDHQRGDKQEEKGDGETEKVNLDEGKKHDEIKAESSKQDKVTEGDAKTSPPQESKDTMESKKDDHKENSKVHEKGDGDKGKAADLDEGKKKNEVIEESSKPDNVIEGDEKKNPPQESKDIIQSKPDDHSEISKVQEKGDGEKNEDDLKKLDGGEAKSQKPDDPKSDNTTAEEIHETPSPCWKTKSRKAKLLMGMGNQTKKWGIGWQKDQAIYKFPDSLNKLELECFPETEPPSWLNPKDLKELKKLSIKGGKLSGMSESRNTEDKWAVEILRLKYLHEFKVEWRDLKDLFPKMTLLEKYKCPKIAFCPTDGNGVWRSQPETSPNM</sequence>
<dbReference type="PANTHER" id="PTHR23155:SF1076">
    <property type="entry name" value="LEUCINE-RICH REPEAT (LRR) FAMILY PROTEIN-RELATED"/>
    <property type="match status" value="1"/>
</dbReference>
<dbReference type="InterPro" id="IPR055414">
    <property type="entry name" value="LRR_R13L4/SHOC2-like"/>
</dbReference>
<dbReference type="InterPro" id="IPR044974">
    <property type="entry name" value="Disease_R_plants"/>
</dbReference>
<dbReference type="AlphaFoldDB" id="A0A8T1XN90"/>